<name>A0A5B7F1G7_PORTR</name>
<proteinExistence type="predicted"/>
<evidence type="ECO:0000313" key="2">
    <source>
        <dbReference type="Proteomes" id="UP000324222"/>
    </source>
</evidence>
<sequence>MLEDPACAASRTNGHKYIPFFDMEHYFAYKFSFVSHLPAHAATMWQGGGVGSRLTASLSQIFT</sequence>
<dbReference type="Proteomes" id="UP000324222">
    <property type="component" value="Unassembled WGS sequence"/>
</dbReference>
<dbReference type="EMBL" id="VSRR010004672">
    <property type="protein sequence ID" value="MPC40382.1"/>
    <property type="molecule type" value="Genomic_DNA"/>
</dbReference>
<comment type="caution">
    <text evidence="1">The sequence shown here is derived from an EMBL/GenBank/DDBJ whole genome shotgun (WGS) entry which is preliminary data.</text>
</comment>
<evidence type="ECO:0000313" key="1">
    <source>
        <dbReference type="EMBL" id="MPC40382.1"/>
    </source>
</evidence>
<protein>
    <submittedName>
        <fullName evidence="1">Uncharacterized protein</fullName>
    </submittedName>
</protein>
<gene>
    <name evidence="1" type="ORF">E2C01_033938</name>
</gene>
<organism evidence="1 2">
    <name type="scientific">Portunus trituberculatus</name>
    <name type="common">Swimming crab</name>
    <name type="synonym">Neptunus trituberculatus</name>
    <dbReference type="NCBI Taxonomy" id="210409"/>
    <lineage>
        <taxon>Eukaryota</taxon>
        <taxon>Metazoa</taxon>
        <taxon>Ecdysozoa</taxon>
        <taxon>Arthropoda</taxon>
        <taxon>Crustacea</taxon>
        <taxon>Multicrustacea</taxon>
        <taxon>Malacostraca</taxon>
        <taxon>Eumalacostraca</taxon>
        <taxon>Eucarida</taxon>
        <taxon>Decapoda</taxon>
        <taxon>Pleocyemata</taxon>
        <taxon>Brachyura</taxon>
        <taxon>Eubrachyura</taxon>
        <taxon>Portunoidea</taxon>
        <taxon>Portunidae</taxon>
        <taxon>Portuninae</taxon>
        <taxon>Portunus</taxon>
    </lineage>
</organism>
<keyword evidence="2" id="KW-1185">Reference proteome</keyword>
<dbReference type="AlphaFoldDB" id="A0A5B7F1G7"/>
<reference evidence="1 2" key="1">
    <citation type="submission" date="2019-05" db="EMBL/GenBank/DDBJ databases">
        <title>Another draft genome of Portunus trituberculatus and its Hox gene families provides insights of decapod evolution.</title>
        <authorList>
            <person name="Jeong J.-H."/>
            <person name="Song I."/>
            <person name="Kim S."/>
            <person name="Choi T."/>
            <person name="Kim D."/>
            <person name="Ryu S."/>
            <person name="Kim W."/>
        </authorList>
    </citation>
    <scope>NUCLEOTIDE SEQUENCE [LARGE SCALE GENOMIC DNA]</scope>
    <source>
        <tissue evidence="1">Muscle</tissue>
    </source>
</reference>
<accession>A0A5B7F1G7</accession>